<reference evidence="1" key="2">
    <citation type="journal article" date="2023" name="Plants (Basel)">
        <title>Annotation of the Turnera subulata (Passifloraceae) Draft Genome Reveals the S-Locus Evolved after the Divergence of Turneroideae from Passifloroideae in a Stepwise Manner.</title>
        <authorList>
            <person name="Henning P.M."/>
            <person name="Roalson E.H."/>
            <person name="Mir W."/>
            <person name="McCubbin A.G."/>
            <person name="Shore J.S."/>
        </authorList>
    </citation>
    <scope>NUCLEOTIDE SEQUENCE</scope>
    <source>
        <strain evidence="1">F60SS</strain>
    </source>
</reference>
<evidence type="ECO:0000313" key="1">
    <source>
        <dbReference type="EMBL" id="KAJ4830047.1"/>
    </source>
</evidence>
<dbReference type="Proteomes" id="UP001141552">
    <property type="component" value="Unassembled WGS sequence"/>
</dbReference>
<dbReference type="AlphaFoldDB" id="A0A9Q0FGQ0"/>
<evidence type="ECO:0000313" key="2">
    <source>
        <dbReference type="Proteomes" id="UP001141552"/>
    </source>
</evidence>
<dbReference type="EMBL" id="JAKUCV010005742">
    <property type="protein sequence ID" value="KAJ4830047.1"/>
    <property type="molecule type" value="Genomic_DNA"/>
</dbReference>
<keyword evidence="2" id="KW-1185">Reference proteome</keyword>
<feature type="non-terminal residue" evidence="1">
    <location>
        <position position="1"/>
    </location>
</feature>
<accession>A0A9Q0FGQ0</accession>
<reference evidence="1" key="1">
    <citation type="submission" date="2022-02" db="EMBL/GenBank/DDBJ databases">
        <authorList>
            <person name="Henning P.M."/>
            <person name="McCubbin A.G."/>
            <person name="Shore J.S."/>
        </authorList>
    </citation>
    <scope>NUCLEOTIDE SEQUENCE</scope>
    <source>
        <strain evidence="1">F60SS</strain>
        <tissue evidence="1">Leaves</tissue>
    </source>
</reference>
<gene>
    <name evidence="1" type="ORF">Tsubulata_023302</name>
</gene>
<name>A0A9Q0FGQ0_9ROSI</name>
<proteinExistence type="predicted"/>
<protein>
    <submittedName>
        <fullName evidence="1">Uncharacterized protein</fullName>
    </submittedName>
</protein>
<comment type="caution">
    <text evidence="1">The sequence shown here is derived from an EMBL/GenBank/DDBJ whole genome shotgun (WGS) entry which is preliminary data.</text>
</comment>
<organism evidence="1 2">
    <name type="scientific">Turnera subulata</name>
    <dbReference type="NCBI Taxonomy" id="218843"/>
    <lineage>
        <taxon>Eukaryota</taxon>
        <taxon>Viridiplantae</taxon>
        <taxon>Streptophyta</taxon>
        <taxon>Embryophyta</taxon>
        <taxon>Tracheophyta</taxon>
        <taxon>Spermatophyta</taxon>
        <taxon>Magnoliopsida</taxon>
        <taxon>eudicotyledons</taxon>
        <taxon>Gunneridae</taxon>
        <taxon>Pentapetalae</taxon>
        <taxon>rosids</taxon>
        <taxon>fabids</taxon>
        <taxon>Malpighiales</taxon>
        <taxon>Passifloraceae</taxon>
        <taxon>Turnera</taxon>
    </lineage>
</organism>
<sequence>ISPKHHHFEFGAPYLYSILSFHLCSDLATTRFGLGAEEPWPARLRRDLCPATRLTSFGVSVSGEDNIAATNGNDSEVDDGGIQWIESYSDSDELRSSLVFVVGCFLDSTVNCDGFVCSWYADPTSFGDAVQFAGCLLFRRCGFAFVFRLEEMRIGLMSRADWISGCWRSQGCS</sequence>